<dbReference type="EMBL" id="QVEP01000010">
    <property type="protein sequence ID" value="RGB80583.1"/>
    <property type="molecule type" value="Genomic_DNA"/>
</dbReference>
<dbReference type="InterPro" id="IPR013815">
    <property type="entry name" value="ATP_grasp_subdomain_1"/>
</dbReference>
<dbReference type="SUPFAM" id="SSF52440">
    <property type="entry name" value="PreATP-grasp domain"/>
    <property type="match status" value="1"/>
</dbReference>
<proteinExistence type="inferred from homology"/>
<dbReference type="GO" id="GO:0004638">
    <property type="term" value="F:phosphoribosylaminoimidazole carboxylase activity"/>
    <property type="evidence" value="ECO:0007669"/>
    <property type="project" value="InterPro"/>
</dbReference>
<comment type="similarity">
    <text evidence="5 6">Belongs to the PurK/PurT family.</text>
</comment>
<dbReference type="HAMAP" id="MF_01928">
    <property type="entry name" value="PurK"/>
    <property type="match status" value="1"/>
</dbReference>
<comment type="catalytic activity">
    <reaction evidence="5 6">
        <text>5-amino-1-(5-phospho-beta-D-ribosyl)imidazole + hydrogencarbonate + ATP = 5-carboxyamino-1-(5-phospho-D-ribosyl)imidazole + ADP + phosphate + 2 H(+)</text>
        <dbReference type="Rhea" id="RHEA:19317"/>
        <dbReference type="ChEBI" id="CHEBI:15378"/>
        <dbReference type="ChEBI" id="CHEBI:17544"/>
        <dbReference type="ChEBI" id="CHEBI:30616"/>
        <dbReference type="ChEBI" id="CHEBI:43474"/>
        <dbReference type="ChEBI" id="CHEBI:58730"/>
        <dbReference type="ChEBI" id="CHEBI:137981"/>
        <dbReference type="ChEBI" id="CHEBI:456216"/>
        <dbReference type="EC" id="6.3.4.18"/>
    </reaction>
</comment>
<comment type="caution">
    <text evidence="5">Lacks conserved residue(s) required for the propagation of feature annotation.</text>
</comment>
<dbReference type="AlphaFoldDB" id="A0A3E2TQ28"/>
<dbReference type="GO" id="GO:0034028">
    <property type="term" value="F:5-(carboxyamino)imidazole ribonucleotide synthase activity"/>
    <property type="evidence" value="ECO:0007669"/>
    <property type="project" value="UniProtKB-UniRule"/>
</dbReference>
<dbReference type="Pfam" id="PF17769">
    <property type="entry name" value="PurK_C"/>
    <property type="match status" value="1"/>
</dbReference>
<evidence type="ECO:0000259" key="7">
    <source>
        <dbReference type="PROSITE" id="PS50975"/>
    </source>
</evidence>
<dbReference type="InterPro" id="IPR011761">
    <property type="entry name" value="ATP-grasp"/>
</dbReference>
<comment type="function">
    <text evidence="5">Catalyzes the ATP-dependent conversion of 5-aminoimidazole ribonucleotide (AIR) and HCO(3)(-) to N5-carboxyaminoimidazole ribonucleotide (N5-CAIR).</text>
</comment>
<feature type="binding site" evidence="5">
    <location>
        <position position="141"/>
    </location>
    <ligand>
        <name>ATP</name>
        <dbReference type="ChEBI" id="CHEBI:30616"/>
    </ligand>
</feature>
<feature type="binding site" evidence="5">
    <location>
        <position position="209"/>
    </location>
    <ligand>
        <name>ATP</name>
        <dbReference type="ChEBI" id="CHEBI:30616"/>
    </ligand>
</feature>
<comment type="pathway">
    <text evidence="5 6">Purine metabolism; IMP biosynthesis via de novo pathway; 5-amino-1-(5-phospho-D-ribosyl)imidazole-4-carboxylate from 5-amino-1-(5-phospho-D-ribosyl)imidazole (N5-CAIR route): step 1/2.</text>
</comment>
<feature type="binding site" evidence="5">
    <location>
        <begin position="263"/>
        <end position="264"/>
    </location>
    <ligand>
        <name>ATP</name>
        <dbReference type="ChEBI" id="CHEBI:30616"/>
    </ligand>
</feature>
<dbReference type="GO" id="GO:0006189">
    <property type="term" value="P:'de novo' IMP biosynthetic process"/>
    <property type="evidence" value="ECO:0007669"/>
    <property type="project" value="UniProtKB-UniRule"/>
</dbReference>
<dbReference type="InterPro" id="IPR011054">
    <property type="entry name" value="Rudment_hybrid_motif"/>
</dbReference>
<dbReference type="GO" id="GO:0046872">
    <property type="term" value="F:metal ion binding"/>
    <property type="evidence" value="ECO:0007669"/>
    <property type="project" value="InterPro"/>
</dbReference>
<dbReference type="InterPro" id="IPR016185">
    <property type="entry name" value="PreATP-grasp_dom_sf"/>
</dbReference>
<dbReference type="FunFam" id="3.30.470.20:FF:000029">
    <property type="entry name" value="N5-carboxyaminoimidazole ribonucleotide synthase"/>
    <property type="match status" value="1"/>
</dbReference>
<evidence type="ECO:0000256" key="2">
    <source>
        <dbReference type="ARBA" id="ARBA00022741"/>
    </source>
</evidence>
<keyword evidence="3 5" id="KW-0658">Purine biosynthesis</keyword>
<dbReference type="PANTHER" id="PTHR11609">
    <property type="entry name" value="PURINE BIOSYNTHESIS PROTEIN 6/7, PUR6/7"/>
    <property type="match status" value="1"/>
</dbReference>
<comment type="subunit">
    <text evidence="5 6">Homodimer.</text>
</comment>
<evidence type="ECO:0000256" key="1">
    <source>
        <dbReference type="ARBA" id="ARBA00022598"/>
    </source>
</evidence>
<evidence type="ECO:0000256" key="6">
    <source>
        <dbReference type="RuleBase" id="RU361200"/>
    </source>
</evidence>
<dbReference type="EC" id="6.3.4.18" evidence="5 6"/>
<dbReference type="PANTHER" id="PTHR11609:SF5">
    <property type="entry name" value="PHOSPHORIBOSYLAMINOIMIDAZOLE CARBOXYLASE"/>
    <property type="match status" value="1"/>
</dbReference>
<feature type="binding site" evidence="5">
    <location>
        <begin position="178"/>
        <end position="181"/>
    </location>
    <ligand>
        <name>ATP</name>
        <dbReference type="ChEBI" id="CHEBI:30616"/>
    </ligand>
</feature>
<reference evidence="8 9" key="1">
    <citation type="submission" date="2018-08" db="EMBL/GenBank/DDBJ databases">
        <title>A genome reference for cultivated species of the human gut microbiota.</title>
        <authorList>
            <person name="Zou Y."/>
            <person name="Xue W."/>
            <person name="Luo G."/>
        </authorList>
    </citation>
    <scope>NUCLEOTIDE SEQUENCE [LARGE SCALE GENOMIC DNA]</scope>
    <source>
        <strain evidence="8 9">AF45-17</strain>
    </source>
</reference>
<dbReference type="GO" id="GO:0005524">
    <property type="term" value="F:ATP binding"/>
    <property type="evidence" value="ECO:0007669"/>
    <property type="project" value="UniProtKB-UniRule"/>
</dbReference>
<evidence type="ECO:0000256" key="4">
    <source>
        <dbReference type="ARBA" id="ARBA00022840"/>
    </source>
</evidence>
<gene>
    <name evidence="5 6" type="primary">purK</name>
    <name evidence="8" type="ORF">DW070_06035</name>
</gene>
<keyword evidence="2 5" id="KW-0547">Nucleotide-binding</keyword>
<dbReference type="Gene3D" id="3.30.470.20">
    <property type="entry name" value="ATP-grasp fold, B domain"/>
    <property type="match status" value="1"/>
</dbReference>
<keyword evidence="4 5" id="KW-0067">ATP-binding</keyword>
<evidence type="ECO:0000256" key="3">
    <source>
        <dbReference type="ARBA" id="ARBA00022755"/>
    </source>
</evidence>
<dbReference type="InterPro" id="IPR003135">
    <property type="entry name" value="ATP-grasp_carboxylate-amine"/>
</dbReference>
<dbReference type="InterPro" id="IPR005875">
    <property type="entry name" value="PurK"/>
</dbReference>
<dbReference type="Gene3D" id="3.40.50.20">
    <property type="match status" value="1"/>
</dbReference>
<evidence type="ECO:0000313" key="9">
    <source>
        <dbReference type="Proteomes" id="UP000260773"/>
    </source>
</evidence>
<sequence length="387" mass="43371">MHKIGIIGGGQLGKMMILDAKRLDDYFVILDPTLHCPAHSIADEHIVADFDDVAAIEELASKVDVVTYEFEHISVKALQQVEAKGCPVYPSSETLLHIQNKYDQKQWLMSHGLPVPDFRKADSYEQLVEDCDYFGYPVILKTCTGGYDGKGNAVIHTREDIREAYESLGAGRLPLMVEEYVPFLKEVSILVCRSTNGDVAVFPVAENVHVNSILDETTVPADITEACREEAMDVARKAVHAFNAYGMLCIELFVTKDQHVLVNELAPRPHNSGHYTIEGCVTSQYENHIRAILGLPLGSTELIRPTVMKNIIGNVNKKAEVHGLEEAYKYPEVHGLEEAYKYPEVKIHIYGKEECRVGRKMGHITVTDKTIEDALFKARYAHSKIKF</sequence>
<dbReference type="UniPathway" id="UPA00074">
    <property type="reaction ID" value="UER00942"/>
</dbReference>
<dbReference type="SUPFAM" id="SSF56059">
    <property type="entry name" value="Glutathione synthetase ATP-binding domain-like"/>
    <property type="match status" value="1"/>
</dbReference>
<dbReference type="Pfam" id="PF22660">
    <property type="entry name" value="RS_preATP-grasp-like"/>
    <property type="match status" value="1"/>
</dbReference>
<dbReference type="SUPFAM" id="SSF51246">
    <property type="entry name" value="Rudiment single hybrid motif"/>
    <property type="match status" value="1"/>
</dbReference>
<keyword evidence="1 5" id="KW-0436">Ligase</keyword>
<name>A0A3E2TQ28_9FIRM</name>
<dbReference type="NCBIfam" id="NF004675">
    <property type="entry name" value="PRK06019.1-1"/>
    <property type="match status" value="1"/>
</dbReference>
<evidence type="ECO:0000313" key="8">
    <source>
        <dbReference type="EMBL" id="RGB80583.1"/>
    </source>
</evidence>
<dbReference type="NCBIfam" id="TIGR01161">
    <property type="entry name" value="purK"/>
    <property type="match status" value="1"/>
</dbReference>
<dbReference type="Pfam" id="PF02222">
    <property type="entry name" value="ATP-grasp"/>
    <property type="match status" value="1"/>
</dbReference>
<feature type="binding site" evidence="5">
    <location>
        <position position="186"/>
    </location>
    <ligand>
        <name>ATP</name>
        <dbReference type="ChEBI" id="CHEBI:30616"/>
    </ligand>
</feature>
<protein>
    <recommendedName>
        <fullName evidence="5 6">N5-carboxyaminoimidazole ribonucleotide synthase</fullName>
        <shortName evidence="5 6">N5-CAIR synthase</shortName>
        <ecNumber evidence="5 6">6.3.4.18</ecNumber>
    </recommendedName>
    <alternativeName>
        <fullName evidence="5 6">5-(carboxyamino)imidazole ribonucleotide synthetase</fullName>
    </alternativeName>
</protein>
<dbReference type="NCBIfam" id="NF004679">
    <property type="entry name" value="PRK06019.1-5"/>
    <property type="match status" value="1"/>
</dbReference>
<accession>A0A3E2TQ28</accession>
<feature type="binding site" evidence="5">
    <location>
        <position position="101"/>
    </location>
    <ligand>
        <name>ATP</name>
        <dbReference type="ChEBI" id="CHEBI:30616"/>
    </ligand>
</feature>
<dbReference type="Proteomes" id="UP000260773">
    <property type="component" value="Unassembled WGS sequence"/>
</dbReference>
<dbReference type="Gene3D" id="3.30.1490.20">
    <property type="entry name" value="ATP-grasp fold, A domain"/>
    <property type="match status" value="1"/>
</dbReference>
<evidence type="ECO:0000256" key="5">
    <source>
        <dbReference type="HAMAP-Rule" id="MF_01928"/>
    </source>
</evidence>
<comment type="caution">
    <text evidence="8">The sequence shown here is derived from an EMBL/GenBank/DDBJ whole genome shotgun (WGS) entry which is preliminary data.</text>
</comment>
<dbReference type="InterPro" id="IPR054350">
    <property type="entry name" value="PurT/PurK_preATP-grasp"/>
</dbReference>
<organism evidence="8 9">
    <name type="scientific">Coprococcus catus</name>
    <dbReference type="NCBI Taxonomy" id="116085"/>
    <lineage>
        <taxon>Bacteria</taxon>
        <taxon>Bacillati</taxon>
        <taxon>Bacillota</taxon>
        <taxon>Clostridia</taxon>
        <taxon>Lachnospirales</taxon>
        <taxon>Lachnospiraceae</taxon>
        <taxon>Coprococcus</taxon>
    </lineage>
</organism>
<dbReference type="PROSITE" id="PS50975">
    <property type="entry name" value="ATP_GRASP"/>
    <property type="match status" value="1"/>
</dbReference>
<dbReference type="InterPro" id="IPR040686">
    <property type="entry name" value="PurK_C"/>
</dbReference>
<feature type="domain" description="ATP-grasp" evidence="7">
    <location>
        <begin position="105"/>
        <end position="293"/>
    </location>
</feature>
<comment type="function">
    <text evidence="6">Catalyzes the ATP-dependent conversion of 5-aminoimidazole ribonucleotide (AIR) and HCO(3)- to N5-carboxyaminoimidazole ribonucleotide (N5-CAIR).</text>
</comment>